<keyword evidence="1" id="KW-1133">Transmembrane helix</keyword>
<dbReference type="Proteomes" id="UP000245391">
    <property type="component" value="Unassembled WGS sequence"/>
</dbReference>
<name>A0A317EUH0_9SPHI</name>
<dbReference type="OrthoDB" id="771329at2"/>
<keyword evidence="3" id="KW-1185">Reference proteome</keyword>
<evidence type="ECO:0008006" key="4">
    <source>
        <dbReference type="Google" id="ProtNLM"/>
    </source>
</evidence>
<organism evidence="2 3">
    <name type="scientific">Pedobacter paludis</name>
    <dbReference type="NCBI Taxonomy" id="2203212"/>
    <lineage>
        <taxon>Bacteria</taxon>
        <taxon>Pseudomonadati</taxon>
        <taxon>Bacteroidota</taxon>
        <taxon>Sphingobacteriia</taxon>
        <taxon>Sphingobacteriales</taxon>
        <taxon>Sphingobacteriaceae</taxon>
        <taxon>Pedobacter</taxon>
    </lineage>
</organism>
<evidence type="ECO:0000256" key="1">
    <source>
        <dbReference type="SAM" id="Phobius"/>
    </source>
</evidence>
<comment type="caution">
    <text evidence="2">The sequence shown here is derived from an EMBL/GenBank/DDBJ whole genome shotgun (WGS) entry which is preliminary data.</text>
</comment>
<evidence type="ECO:0000313" key="3">
    <source>
        <dbReference type="Proteomes" id="UP000245391"/>
    </source>
</evidence>
<feature type="transmembrane region" description="Helical" evidence="1">
    <location>
        <begin position="21"/>
        <end position="43"/>
    </location>
</feature>
<protein>
    <recommendedName>
        <fullName evidence="4">YcxB-like protein domain-containing protein</fullName>
    </recommendedName>
</protein>
<keyword evidence="1" id="KW-0812">Transmembrane</keyword>
<dbReference type="AlphaFoldDB" id="A0A317EUH0"/>
<sequence>MKYNDQLISEMINSKRLKLGYWDKISHYWIVILMLFGTGFFWFQATKSYLNKLEPVIHSSDKLFNIGFCFLVIAMLFFTIQYRKLTFKKVSINFTESQYNRALAITCKEIGWIVIDKNNIYVSAFHETLTYFNWGELITIIKIDNGILINSICDPSAKTAILSFGWNKKNRNAFIRNLESIVLQ</sequence>
<gene>
    <name evidence="2" type="ORF">DF947_16910</name>
</gene>
<feature type="transmembrane region" description="Helical" evidence="1">
    <location>
        <begin position="63"/>
        <end position="82"/>
    </location>
</feature>
<proteinExistence type="predicted"/>
<keyword evidence="1" id="KW-0472">Membrane</keyword>
<reference evidence="3" key="1">
    <citation type="submission" date="2018-05" db="EMBL/GenBank/DDBJ databases">
        <title>Pedobacter paludis sp. nov., isolated from wetland soil.</title>
        <authorList>
            <person name="Zhang Y."/>
        </authorList>
    </citation>
    <scope>NUCLEOTIDE SEQUENCE [LARGE SCALE GENOMIC DNA]</scope>
    <source>
        <strain evidence="3">R-8</strain>
    </source>
</reference>
<evidence type="ECO:0000313" key="2">
    <source>
        <dbReference type="EMBL" id="PWS30610.1"/>
    </source>
</evidence>
<dbReference type="EMBL" id="QGNY01000006">
    <property type="protein sequence ID" value="PWS30610.1"/>
    <property type="molecule type" value="Genomic_DNA"/>
</dbReference>
<accession>A0A317EUH0</accession>
<dbReference type="RefSeq" id="WP_109931228.1">
    <property type="nucleotide sequence ID" value="NZ_QGNY01000006.1"/>
</dbReference>